<reference evidence="1 2" key="1">
    <citation type="submission" date="2019-03" db="EMBL/GenBank/DDBJ databases">
        <title>Single cell metagenomics reveals metabolic interactions within the superorganism composed of flagellate Streblomastix strix and complex community of Bacteroidetes bacteria on its surface.</title>
        <authorList>
            <person name="Treitli S.C."/>
            <person name="Kolisko M."/>
            <person name="Husnik F."/>
            <person name="Keeling P."/>
            <person name="Hampl V."/>
        </authorList>
    </citation>
    <scope>NUCLEOTIDE SEQUENCE [LARGE SCALE GENOMIC DNA]</scope>
    <source>
        <strain evidence="1">ST1C</strain>
    </source>
</reference>
<protein>
    <submittedName>
        <fullName evidence="1">Uncharacterized protein</fullName>
    </submittedName>
</protein>
<gene>
    <name evidence="1" type="ORF">EZS28_037090</name>
</gene>
<dbReference type="Proteomes" id="UP000324800">
    <property type="component" value="Unassembled WGS sequence"/>
</dbReference>
<accession>A0A5J4UB49</accession>
<dbReference type="OrthoDB" id="72784at2759"/>
<dbReference type="EMBL" id="SNRW01018389">
    <property type="protein sequence ID" value="KAA6367383.1"/>
    <property type="molecule type" value="Genomic_DNA"/>
</dbReference>
<comment type="caution">
    <text evidence="1">The sequence shown here is derived from an EMBL/GenBank/DDBJ whole genome shotgun (WGS) entry which is preliminary data.</text>
</comment>
<proteinExistence type="predicted"/>
<evidence type="ECO:0000313" key="2">
    <source>
        <dbReference type="Proteomes" id="UP000324800"/>
    </source>
</evidence>
<name>A0A5J4UB49_9EUKA</name>
<evidence type="ECO:0000313" key="1">
    <source>
        <dbReference type="EMBL" id="KAA6367383.1"/>
    </source>
</evidence>
<dbReference type="AlphaFoldDB" id="A0A5J4UB49"/>
<organism evidence="1 2">
    <name type="scientific">Streblomastix strix</name>
    <dbReference type="NCBI Taxonomy" id="222440"/>
    <lineage>
        <taxon>Eukaryota</taxon>
        <taxon>Metamonada</taxon>
        <taxon>Preaxostyla</taxon>
        <taxon>Oxymonadida</taxon>
        <taxon>Streblomastigidae</taxon>
        <taxon>Streblomastix</taxon>
    </lineage>
</organism>
<sequence length="338" mass="37644">MQIQKDYLNAFLDFSSIVGNVENEIKEEDKDKDSNIYIPALTRARSVASKYKNYPITRWRLIFEELETQLKEIDKAYGVISDDQSKQSEKGKSLSEIVHMGSDIIDNAAEQELKRQALLRSSSTVDVSFEIETQAKTGKIILKQKGGNSGSFVTLRFHFVDVEVLFSTSPFVREAAAARFSVLKPSFEIKVGFDSVKEGIIAEETTIEIPTSVKGKNSFVEAEYCGVRKTSSLFVSSMDIALQERTGRIIVSHSTNKRPLPQVYIKVYKRVGNSVISGGKGEFVKDGFTDLRGCFDYASVSQESGSKRGSGIKDRYAILIFSSKYGSEVREVDAPAEL</sequence>